<dbReference type="AlphaFoldDB" id="A0A482W676"/>
<keyword evidence="8" id="KW-0675">Receptor</keyword>
<evidence type="ECO:0000313" key="12">
    <source>
        <dbReference type="Proteomes" id="UP000292052"/>
    </source>
</evidence>
<evidence type="ECO:0000256" key="8">
    <source>
        <dbReference type="ARBA" id="ARBA00023170"/>
    </source>
</evidence>
<keyword evidence="9" id="KW-0807">Transducer</keyword>
<evidence type="ECO:0000256" key="1">
    <source>
        <dbReference type="ARBA" id="ARBA00004651"/>
    </source>
</evidence>
<evidence type="ECO:0000256" key="10">
    <source>
        <dbReference type="SAM" id="Phobius"/>
    </source>
</evidence>
<feature type="non-terminal residue" evidence="11">
    <location>
        <position position="372"/>
    </location>
</feature>
<dbReference type="GO" id="GO:0005549">
    <property type="term" value="F:odorant binding"/>
    <property type="evidence" value="ECO:0007669"/>
    <property type="project" value="InterPro"/>
</dbReference>
<feature type="transmembrane region" description="Helical" evidence="10">
    <location>
        <begin position="126"/>
        <end position="145"/>
    </location>
</feature>
<evidence type="ECO:0000256" key="3">
    <source>
        <dbReference type="ARBA" id="ARBA00022606"/>
    </source>
</evidence>
<sequence>MVTYNTASHFDDTDDVLIILRKIFLDFGYSRVAKMFSTFCICFYSVAYLLEIYFIITHFNKNLVLKYFPEILMFTYLIINMIVLIFLEKPFLKMQKSVFATARKINSAGERAKAIILKKSSTIMSYNFFAIGLFIFCSIILFPMWSYDYDEILLCPHVLEAFFGNWSKIPYFLYFAGIPFLNFFCMKFSCILLYYASHIQMQIFLLSEHITQISKDFDCVNEWNKIHSVLYQNEMYRRLSFCIQWHVELRRSLRIFLTTVNSVMGIFVVLGTLYCASTTFFILYNIEILNIISKVRVLFVASCSVVMVIMFCESGQKLVNETGRIFDTLLLCPWYIWNPKIRQSFLLFLTNSVRPIQFSFAGITLNRLFIIT</sequence>
<evidence type="ECO:0000313" key="11">
    <source>
        <dbReference type="EMBL" id="RZC40038.1"/>
    </source>
</evidence>
<keyword evidence="4 10" id="KW-0812">Transmembrane</keyword>
<keyword evidence="5" id="KW-0552">Olfaction</keyword>
<dbReference type="GO" id="GO:0005886">
    <property type="term" value="C:plasma membrane"/>
    <property type="evidence" value="ECO:0007669"/>
    <property type="project" value="UniProtKB-SubCell"/>
</dbReference>
<feature type="transmembrane region" description="Helical" evidence="10">
    <location>
        <begin position="295"/>
        <end position="312"/>
    </location>
</feature>
<feature type="transmembrane region" description="Helical" evidence="10">
    <location>
        <begin position="68"/>
        <end position="87"/>
    </location>
</feature>
<name>A0A482W676_ASBVE</name>
<feature type="transmembrane region" description="Helical" evidence="10">
    <location>
        <begin position="35"/>
        <end position="56"/>
    </location>
</feature>
<accession>A0A482W676</accession>
<feature type="transmembrane region" description="Helical" evidence="10">
    <location>
        <begin position="255"/>
        <end position="283"/>
    </location>
</feature>
<dbReference type="PANTHER" id="PTHR21137">
    <property type="entry name" value="ODORANT RECEPTOR"/>
    <property type="match status" value="1"/>
</dbReference>
<evidence type="ECO:0000256" key="5">
    <source>
        <dbReference type="ARBA" id="ARBA00022725"/>
    </source>
</evidence>
<dbReference type="EMBL" id="QDEB01029547">
    <property type="protein sequence ID" value="RZC40038.1"/>
    <property type="molecule type" value="Genomic_DNA"/>
</dbReference>
<dbReference type="GO" id="GO:0007165">
    <property type="term" value="P:signal transduction"/>
    <property type="evidence" value="ECO:0007669"/>
    <property type="project" value="UniProtKB-KW"/>
</dbReference>
<dbReference type="Pfam" id="PF02949">
    <property type="entry name" value="7tm_6"/>
    <property type="match status" value="1"/>
</dbReference>
<dbReference type="InterPro" id="IPR004117">
    <property type="entry name" value="7tm6_olfct_rcpt"/>
</dbReference>
<comment type="caution">
    <text evidence="11">The sequence shown here is derived from an EMBL/GenBank/DDBJ whole genome shotgun (WGS) entry which is preliminary data.</text>
</comment>
<dbReference type="Proteomes" id="UP000292052">
    <property type="component" value="Unassembled WGS sequence"/>
</dbReference>
<proteinExistence type="predicted"/>
<organism evidence="11 12">
    <name type="scientific">Asbolus verrucosus</name>
    <name type="common">Desert ironclad beetle</name>
    <dbReference type="NCBI Taxonomy" id="1661398"/>
    <lineage>
        <taxon>Eukaryota</taxon>
        <taxon>Metazoa</taxon>
        <taxon>Ecdysozoa</taxon>
        <taxon>Arthropoda</taxon>
        <taxon>Hexapoda</taxon>
        <taxon>Insecta</taxon>
        <taxon>Pterygota</taxon>
        <taxon>Neoptera</taxon>
        <taxon>Endopterygota</taxon>
        <taxon>Coleoptera</taxon>
        <taxon>Polyphaga</taxon>
        <taxon>Cucujiformia</taxon>
        <taxon>Tenebrionidae</taxon>
        <taxon>Pimeliinae</taxon>
        <taxon>Asbolus</taxon>
    </lineage>
</organism>
<evidence type="ECO:0000256" key="4">
    <source>
        <dbReference type="ARBA" id="ARBA00022692"/>
    </source>
</evidence>
<gene>
    <name evidence="11" type="ORF">BDFB_008540</name>
</gene>
<keyword evidence="6 10" id="KW-1133">Transmembrane helix</keyword>
<evidence type="ECO:0000256" key="6">
    <source>
        <dbReference type="ARBA" id="ARBA00022989"/>
    </source>
</evidence>
<dbReference type="PANTHER" id="PTHR21137:SF35">
    <property type="entry name" value="ODORANT RECEPTOR 19A-RELATED"/>
    <property type="match status" value="1"/>
</dbReference>
<keyword evidence="3" id="KW-0716">Sensory transduction</keyword>
<dbReference type="GO" id="GO:0004984">
    <property type="term" value="F:olfactory receptor activity"/>
    <property type="evidence" value="ECO:0007669"/>
    <property type="project" value="InterPro"/>
</dbReference>
<evidence type="ECO:0000256" key="2">
    <source>
        <dbReference type="ARBA" id="ARBA00022475"/>
    </source>
</evidence>
<keyword evidence="12" id="KW-1185">Reference proteome</keyword>
<evidence type="ECO:0000256" key="7">
    <source>
        <dbReference type="ARBA" id="ARBA00023136"/>
    </source>
</evidence>
<reference evidence="11 12" key="1">
    <citation type="submission" date="2017-03" db="EMBL/GenBank/DDBJ databases">
        <title>Genome of the blue death feigning beetle - Asbolus verrucosus.</title>
        <authorList>
            <person name="Rider S.D."/>
        </authorList>
    </citation>
    <scope>NUCLEOTIDE SEQUENCE [LARGE SCALE GENOMIC DNA]</scope>
    <source>
        <strain evidence="11">Butters</strain>
        <tissue evidence="11">Head and leg muscle</tissue>
    </source>
</reference>
<keyword evidence="7 10" id="KW-0472">Membrane</keyword>
<feature type="transmembrane region" description="Helical" evidence="10">
    <location>
        <begin position="171"/>
        <end position="196"/>
    </location>
</feature>
<protein>
    <submittedName>
        <fullName evidence="11">7tm 6 domain containing protein</fullName>
    </submittedName>
</protein>
<evidence type="ECO:0000256" key="9">
    <source>
        <dbReference type="ARBA" id="ARBA00023224"/>
    </source>
</evidence>
<comment type="subcellular location">
    <subcellularLocation>
        <location evidence="1">Cell membrane</location>
        <topology evidence="1">Multi-pass membrane protein</topology>
    </subcellularLocation>
</comment>
<keyword evidence="2" id="KW-1003">Cell membrane</keyword>